<gene>
    <name evidence="2" type="ORF">UFOPK2032_00575</name>
</gene>
<evidence type="ECO:0000313" key="2">
    <source>
        <dbReference type="EMBL" id="CAB4630695.1"/>
    </source>
</evidence>
<dbReference type="InterPro" id="IPR009339">
    <property type="entry name" value="DUF998"/>
</dbReference>
<keyword evidence="1" id="KW-0812">Transmembrane</keyword>
<sequence length="202" mass="21803">MKPIGKPAFIAAIIGPIQSVLGWTIAGAMWASYNPVTQTISDLAAFESPVKWIMSSFFIFGGTLTLIASVSARTLALPGRIALFVSALCTYGLTVFPTPLVGYSLEHRIFAISSFVLSAGWPILAMRFRKDAPWIIRPTASIIGTFLQTALALWFLSSWTDPSATNVGIWERVVAVSQALYVSVVVITIYVGSKRKKATISG</sequence>
<feature type="transmembrane region" description="Helical" evidence="1">
    <location>
        <begin position="109"/>
        <end position="128"/>
    </location>
</feature>
<feature type="transmembrane region" description="Helical" evidence="1">
    <location>
        <begin position="140"/>
        <end position="157"/>
    </location>
</feature>
<dbReference type="EMBL" id="CAEZVM010000015">
    <property type="protein sequence ID" value="CAB4630695.1"/>
    <property type="molecule type" value="Genomic_DNA"/>
</dbReference>
<keyword evidence="1" id="KW-1133">Transmembrane helix</keyword>
<evidence type="ECO:0000256" key="1">
    <source>
        <dbReference type="SAM" id="Phobius"/>
    </source>
</evidence>
<proteinExistence type="predicted"/>
<organism evidence="2">
    <name type="scientific">freshwater metagenome</name>
    <dbReference type="NCBI Taxonomy" id="449393"/>
    <lineage>
        <taxon>unclassified sequences</taxon>
        <taxon>metagenomes</taxon>
        <taxon>ecological metagenomes</taxon>
    </lineage>
</organism>
<feature type="transmembrane region" description="Helical" evidence="1">
    <location>
        <begin position="169"/>
        <end position="191"/>
    </location>
</feature>
<keyword evidence="1" id="KW-0472">Membrane</keyword>
<accession>A0A6J6J229</accession>
<feature type="transmembrane region" description="Helical" evidence="1">
    <location>
        <begin position="7"/>
        <end position="32"/>
    </location>
</feature>
<dbReference type="Pfam" id="PF06197">
    <property type="entry name" value="DUF998"/>
    <property type="match status" value="1"/>
</dbReference>
<dbReference type="AlphaFoldDB" id="A0A6J6J229"/>
<feature type="transmembrane region" description="Helical" evidence="1">
    <location>
        <begin position="52"/>
        <end position="70"/>
    </location>
</feature>
<protein>
    <submittedName>
        <fullName evidence="2">Unannotated protein</fullName>
    </submittedName>
</protein>
<feature type="transmembrane region" description="Helical" evidence="1">
    <location>
        <begin position="82"/>
        <end position="103"/>
    </location>
</feature>
<reference evidence="2" key="1">
    <citation type="submission" date="2020-05" db="EMBL/GenBank/DDBJ databases">
        <authorList>
            <person name="Chiriac C."/>
            <person name="Salcher M."/>
            <person name="Ghai R."/>
            <person name="Kavagutti S V."/>
        </authorList>
    </citation>
    <scope>NUCLEOTIDE SEQUENCE</scope>
</reference>
<name>A0A6J6J229_9ZZZZ</name>